<protein>
    <submittedName>
        <fullName evidence="3">Uncharacterized protein</fullName>
    </submittedName>
</protein>
<dbReference type="EMBL" id="MU826378">
    <property type="protein sequence ID" value="KAJ7377500.1"/>
    <property type="molecule type" value="Genomic_DNA"/>
</dbReference>
<accession>A0A9W9ZA02</accession>
<feature type="region of interest" description="Disordered" evidence="2">
    <location>
        <begin position="255"/>
        <end position="277"/>
    </location>
</feature>
<keyword evidence="1" id="KW-0175">Coiled coil</keyword>
<gene>
    <name evidence="3" type="ORF">OS493_028945</name>
</gene>
<evidence type="ECO:0000256" key="2">
    <source>
        <dbReference type="SAM" id="MobiDB-lite"/>
    </source>
</evidence>
<dbReference type="Proteomes" id="UP001163046">
    <property type="component" value="Unassembled WGS sequence"/>
</dbReference>
<feature type="compositionally biased region" description="Low complexity" evidence="2">
    <location>
        <begin position="265"/>
        <end position="276"/>
    </location>
</feature>
<sequence length="342" mass="37587">MVPAADGSAETAAAAATLKDGARSIRTGVSAVEIKQKIISETADMFTTAKRVYSSFSSICRPSPSFVADQFKDLEKEGLGKMAVINRSTVFFKKVPQCFINEEYRIGKHNTSFDAYKQLFQMVDVFYEINQRLDLARKYPWQDEAQRWKYLPLPEPEQSVEIPSKCPGCKVLKSAHDFGRPGKNFPGPDLDEHDKSDNPGVVEPVDPTASNAAVNSADSTSNRDLLQSVVHSVQRLSNEVQAIRQETKDLRTIVHSSSTVPPPSTSQVPAASAATSRHGVTLPELRAMTDLASKVERRVEHFGLIPSEDSDSEVEGVHSQNAELPPISNKCLGKSKNCELQK</sequence>
<organism evidence="3 4">
    <name type="scientific">Desmophyllum pertusum</name>
    <dbReference type="NCBI Taxonomy" id="174260"/>
    <lineage>
        <taxon>Eukaryota</taxon>
        <taxon>Metazoa</taxon>
        <taxon>Cnidaria</taxon>
        <taxon>Anthozoa</taxon>
        <taxon>Hexacorallia</taxon>
        <taxon>Scleractinia</taxon>
        <taxon>Caryophylliina</taxon>
        <taxon>Caryophylliidae</taxon>
        <taxon>Desmophyllum</taxon>
    </lineage>
</organism>
<feature type="coiled-coil region" evidence="1">
    <location>
        <begin position="226"/>
        <end position="253"/>
    </location>
</feature>
<evidence type="ECO:0000313" key="3">
    <source>
        <dbReference type="EMBL" id="KAJ7377500.1"/>
    </source>
</evidence>
<dbReference type="OrthoDB" id="5989467at2759"/>
<feature type="compositionally biased region" description="Polar residues" evidence="2">
    <location>
        <begin position="208"/>
        <end position="221"/>
    </location>
</feature>
<name>A0A9W9ZA02_9CNID</name>
<proteinExistence type="predicted"/>
<dbReference type="AlphaFoldDB" id="A0A9W9ZA02"/>
<reference evidence="3" key="1">
    <citation type="submission" date="2023-01" db="EMBL/GenBank/DDBJ databases">
        <title>Genome assembly of the deep-sea coral Lophelia pertusa.</title>
        <authorList>
            <person name="Herrera S."/>
            <person name="Cordes E."/>
        </authorList>
    </citation>
    <scope>NUCLEOTIDE SEQUENCE</scope>
    <source>
        <strain evidence="3">USNM1676648</strain>
        <tissue evidence="3">Polyp</tissue>
    </source>
</reference>
<evidence type="ECO:0000256" key="1">
    <source>
        <dbReference type="SAM" id="Coils"/>
    </source>
</evidence>
<feature type="region of interest" description="Disordered" evidence="2">
    <location>
        <begin position="180"/>
        <end position="221"/>
    </location>
</feature>
<comment type="caution">
    <text evidence="3">The sequence shown here is derived from an EMBL/GenBank/DDBJ whole genome shotgun (WGS) entry which is preliminary data.</text>
</comment>
<keyword evidence="4" id="KW-1185">Reference proteome</keyword>
<feature type="region of interest" description="Disordered" evidence="2">
    <location>
        <begin position="307"/>
        <end position="342"/>
    </location>
</feature>
<evidence type="ECO:0000313" key="4">
    <source>
        <dbReference type="Proteomes" id="UP001163046"/>
    </source>
</evidence>